<dbReference type="PANTHER" id="PTHR11439">
    <property type="entry name" value="GAG-POL-RELATED RETROTRANSPOSON"/>
    <property type="match status" value="1"/>
</dbReference>
<accession>A0A0P1B510</accession>
<proteinExistence type="predicted"/>
<organism evidence="1 2">
    <name type="scientific">Plasmopara halstedii</name>
    <name type="common">Downy mildew of sunflower</name>
    <dbReference type="NCBI Taxonomy" id="4781"/>
    <lineage>
        <taxon>Eukaryota</taxon>
        <taxon>Sar</taxon>
        <taxon>Stramenopiles</taxon>
        <taxon>Oomycota</taxon>
        <taxon>Peronosporomycetes</taxon>
        <taxon>Peronosporales</taxon>
        <taxon>Peronosporaceae</taxon>
        <taxon>Plasmopara</taxon>
    </lineage>
</organism>
<dbReference type="GeneID" id="36401953"/>
<dbReference type="Proteomes" id="UP000054928">
    <property type="component" value="Unassembled WGS sequence"/>
</dbReference>
<dbReference type="EMBL" id="CCYD01003042">
    <property type="protein sequence ID" value="CEG49116.1"/>
    <property type="molecule type" value="Genomic_DNA"/>
</dbReference>
<evidence type="ECO:0000313" key="2">
    <source>
        <dbReference type="Proteomes" id="UP000054928"/>
    </source>
</evidence>
<dbReference type="OMA" id="HINIREH"/>
<dbReference type="STRING" id="4781.A0A0P1B510"/>
<evidence type="ECO:0000313" key="1">
    <source>
        <dbReference type="EMBL" id="CEG49116.1"/>
    </source>
</evidence>
<dbReference type="CDD" id="cd09272">
    <property type="entry name" value="RNase_HI_RT_Ty1"/>
    <property type="match status" value="1"/>
</dbReference>
<sequence>MLCVKVAKYCERYDKSHLVAAKRILKYLTTTMNYGIYLDGSNKRGLLDTLMRVRLLIFTQGDRQQHIYSSVVLWKSKCRPTVATSSTETEHMSLYSATQEMVWLRQLLKDLEYQVNVPTTIYKDNQGCIALAKNPVYHTRTKHVDIKYYSSERRSMSNELSIEYKPTEEMVADAMTKALPRAKHEAFVKAVNMKSTSRIEHAQHGRVFKGVMAQLVWRTLLMVDYSHV</sequence>
<dbReference type="RefSeq" id="XP_024585485.1">
    <property type="nucleotide sequence ID" value="XM_024720270.1"/>
</dbReference>
<reference evidence="2" key="1">
    <citation type="submission" date="2014-09" db="EMBL/GenBank/DDBJ databases">
        <authorList>
            <person name="Sharma Rahul"/>
            <person name="Thines Marco"/>
        </authorList>
    </citation>
    <scope>NUCLEOTIDE SEQUENCE [LARGE SCALE GENOMIC DNA]</scope>
</reference>
<keyword evidence="2" id="KW-1185">Reference proteome</keyword>
<dbReference type="PANTHER" id="PTHR11439:SF467">
    <property type="entry name" value="INTEGRASE CATALYTIC DOMAIN-CONTAINING PROTEIN"/>
    <property type="match status" value="1"/>
</dbReference>
<dbReference type="AlphaFoldDB" id="A0A0P1B510"/>
<name>A0A0P1B510_PLAHL</name>
<protein>
    <submittedName>
        <fullName evidence="1">Gag-pol polyprotein</fullName>
    </submittedName>
</protein>
<dbReference type="OrthoDB" id="119838at2759"/>